<dbReference type="CDD" id="cd15831">
    <property type="entry name" value="BTAD"/>
    <property type="match status" value="1"/>
</dbReference>
<dbReference type="GO" id="GO:0006355">
    <property type="term" value="P:regulation of DNA-templated transcription"/>
    <property type="evidence" value="ECO:0007669"/>
    <property type="project" value="InterPro"/>
</dbReference>
<dbReference type="SMART" id="SM01043">
    <property type="entry name" value="BTAD"/>
    <property type="match status" value="1"/>
</dbReference>
<dbReference type="RefSeq" id="WP_075976074.1">
    <property type="nucleotide sequence ID" value="NZ_MKQR01000017.1"/>
</dbReference>
<evidence type="ECO:0000256" key="2">
    <source>
        <dbReference type="ARBA" id="ARBA00023015"/>
    </source>
</evidence>
<feature type="DNA-binding region" description="OmpR/PhoB-type" evidence="5">
    <location>
        <begin position="1"/>
        <end position="100"/>
    </location>
</feature>
<evidence type="ECO:0000313" key="8">
    <source>
        <dbReference type="Proteomes" id="UP000186040"/>
    </source>
</evidence>
<dbReference type="InterPro" id="IPR016032">
    <property type="entry name" value="Sig_transdc_resp-reg_C-effctor"/>
</dbReference>
<dbReference type="Proteomes" id="UP000186040">
    <property type="component" value="Unassembled WGS sequence"/>
</dbReference>
<dbReference type="Gene3D" id="1.10.10.10">
    <property type="entry name" value="Winged helix-like DNA-binding domain superfamily/Winged helix DNA-binding domain"/>
    <property type="match status" value="1"/>
</dbReference>
<dbReference type="InterPro" id="IPR027417">
    <property type="entry name" value="P-loop_NTPase"/>
</dbReference>
<keyword evidence="3 5" id="KW-0238">DNA-binding</keyword>
<evidence type="ECO:0000256" key="4">
    <source>
        <dbReference type="ARBA" id="ARBA00023163"/>
    </source>
</evidence>
<dbReference type="SUPFAM" id="SSF48452">
    <property type="entry name" value="TPR-like"/>
    <property type="match status" value="2"/>
</dbReference>
<name>A0A1Q9LJK8_9PSEU</name>
<comment type="caution">
    <text evidence="7">The sequence shown here is derived from an EMBL/GenBank/DDBJ whole genome shotgun (WGS) entry which is preliminary data.</text>
</comment>
<dbReference type="Gene3D" id="3.40.50.300">
    <property type="entry name" value="P-loop containing nucleotide triphosphate hydrolases"/>
    <property type="match status" value="1"/>
</dbReference>
<dbReference type="GO" id="GO:0003677">
    <property type="term" value="F:DNA binding"/>
    <property type="evidence" value="ECO:0007669"/>
    <property type="project" value="UniProtKB-UniRule"/>
</dbReference>
<evidence type="ECO:0000256" key="5">
    <source>
        <dbReference type="PROSITE-ProRule" id="PRU01091"/>
    </source>
</evidence>
<keyword evidence="2" id="KW-0805">Transcription regulation</keyword>
<dbReference type="SUPFAM" id="SSF52540">
    <property type="entry name" value="P-loop containing nucleoside triphosphate hydrolases"/>
    <property type="match status" value="1"/>
</dbReference>
<dbReference type="STRING" id="1193682.BJP25_22910"/>
<dbReference type="InterPro" id="IPR036388">
    <property type="entry name" value="WH-like_DNA-bd_sf"/>
</dbReference>
<proteinExistence type="inferred from homology"/>
<organism evidence="7 8">
    <name type="scientific">Actinokineospora bangkokensis</name>
    <dbReference type="NCBI Taxonomy" id="1193682"/>
    <lineage>
        <taxon>Bacteria</taxon>
        <taxon>Bacillati</taxon>
        <taxon>Actinomycetota</taxon>
        <taxon>Actinomycetes</taxon>
        <taxon>Pseudonocardiales</taxon>
        <taxon>Pseudonocardiaceae</taxon>
        <taxon>Actinokineospora</taxon>
    </lineage>
</organism>
<dbReference type="InterPro" id="IPR003593">
    <property type="entry name" value="AAA+_ATPase"/>
</dbReference>
<accession>A0A1Q9LJK8</accession>
<dbReference type="InterPro" id="IPR051677">
    <property type="entry name" value="AfsR-DnrI-RedD_regulator"/>
</dbReference>
<keyword evidence="4" id="KW-0804">Transcription</keyword>
<dbReference type="PROSITE" id="PS51755">
    <property type="entry name" value="OMPR_PHOB"/>
    <property type="match status" value="1"/>
</dbReference>
<feature type="domain" description="OmpR/PhoB-type" evidence="6">
    <location>
        <begin position="1"/>
        <end position="100"/>
    </location>
</feature>
<dbReference type="GO" id="GO:0043531">
    <property type="term" value="F:ADP binding"/>
    <property type="evidence" value="ECO:0007669"/>
    <property type="project" value="InterPro"/>
</dbReference>
<dbReference type="PRINTS" id="PR00364">
    <property type="entry name" value="DISEASERSIST"/>
</dbReference>
<reference evidence="7 8" key="1">
    <citation type="submission" date="2016-10" db="EMBL/GenBank/DDBJ databases">
        <title>The Draft Genome Sequence of Actinokineospora bangkokensis 44EHWT reveals the biosynthetic pathway of antifungal compounds Thailandins with unusual extender unit butylmalonyl-CoA.</title>
        <authorList>
            <person name="Greule A."/>
            <person name="Intra B."/>
            <person name="Flemming S."/>
            <person name="Rommel M.G."/>
            <person name="Panbangred W."/>
            <person name="Bechthold A."/>
        </authorList>
    </citation>
    <scope>NUCLEOTIDE SEQUENCE [LARGE SCALE GENOMIC DNA]</scope>
    <source>
        <strain evidence="7 8">44EHW</strain>
    </source>
</reference>
<gene>
    <name evidence="7" type="ORF">BJP25_22910</name>
</gene>
<protein>
    <recommendedName>
        <fullName evidence="6">OmpR/PhoB-type domain-containing protein</fullName>
    </recommendedName>
</protein>
<comment type="similarity">
    <text evidence="1">Belongs to the AfsR/DnrI/RedD regulatory family.</text>
</comment>
<dbReference type="InterPro" id="IPR011990">
    <property type="entry name" value="TPR-like_helical_dom_sf"/>
</dbReference>
<dbReference type="SUPFAM" id="SSF46894">
    <property type="entry name" value="C-terminal effector domain of the bipartite response regulators"/>
    <property type="match status" value="1"/>
</dbReference>
<evidence type="ECO:0000256" key="3">
    <source>
        <dbReference type="ARBA" id="ARBA00023125"/>
    </source>
</evidence>
<dbReference type="Gene3D" id="1.25.40.10">
    <property type="entry name" value="Tetratricopeptide repeat domain"/>
    <property type="match status" value="2"/>
</dbReference>
<keyword evidence="8" id="KW-1185">Reference proteome</keyword>
<evidence type="ECO:0000313" key="7">
    <source>
        <dbReference type="EMBL" id="OLR92185.1"/>
    </source>
</evidence>
<dbReference type="InterPro" id="IPR001867">
    <property type="entry name" value="OmpR/PhoB-type_DNA-bd"/>
</dbReference>
<dbReference type="Pfam" id="PF03704">
    <property type="entry name" value="BTAD"/>
    <property type="match status" value="1"/>
</dbReference>
<dbReference type="AlphaFoldDB" id="A0A1Q9LJK8"/>
<dbReference type="EMBL" id="MKQR01000017">
    <property type="protein sequence ID" value="OLR92185.1"/>
    <property type="molecule type" value="Genomic_DNA"/>
</dbReference>
<dbReference type="SMART" id="SM00862">
    <property type="entry name" value="Trans_reg_C"/>
    <property type="match status" value="1"/>
</dbReference>
<dbReference type="SMART" id="SM00382">
    <property type="entry name" value="AAA"/>
    <property type="match status" value="1"/>
</dbReference>
<dbReference type="InterPro" id="IPR005158">
    <property type="entry name" value="BTAD"/>
</dbReference>
<dbReference type="Pfam" id="PF00486">
    <property type="entry name" value="Trans_reg_C"/>
    <property type="match status" value="1"/>
</dbReference>
<dbReference type="GO" id="GO:0000160">
    <property type="term" value="P:phosphorelay signal transduction system"/>
    <property type="evidence" value="ECO:0007669"/>
    <property type="project" value="InterPro"/>
</dbReference>
<dbReference type="PANTHER" id="PTHR35807">
    <property type="entry name" value="TRANSCRIPTIONAL REGULATOR REDD-RELATED"/>
    <property type="match status" value="1"/>
</dbReference>
<evidence type="ECO:0000259" key="6">
    <source>
        <dbReference type="PROSITE" id="PS51755"/>
    </source>
</evidence>
<sequence length="861" mass="90750">MSPSAPVVRLLGPAAVVLAGTEHPVARPRRRAVLAALALRADRVVRVSELVAAVWGDRAPASAAGNLHTYVCDLRALLEPADRAKPSVLVGHRDGYRLALAPEQVDVLAFEELARRGRERVAGGDLTGGLAELDDALALWRGEPFAGTGGPLCDAERERLLHLRPAVDEARFQALLGTGRAAEVVPDCVRLVREHPLRERVVTLLAEALLRCGRPADALDELTGLRRRLRAELGTRPGPEATALYQRILDRGEAEPRPATRPAPRVVPAQLPQRFWAFAGREREVVELSARVEQGVPVVLSGLPGIGKTALAVEIAHRMAPRFPDGQLFLDLRAGGADPVSLDEALDYHLRVLGVSEEDMPDDTGDRIRRYRELIAGRRVLVVLDDALPAHLSALTAGGSSVTIATTRERSAAPVPGHPSALRELRPEAALAVLTADLPGTGADEADLAALAELCGRVPLALRVMAARLAVGETAAELVAELRTARRPLDSFEFGGGSLRPSYDRSAAALPPDAAGLLDVLVAHPGREFDTDLVPVLRPGVVAGAALDPLLRLGFLDRVGTRRYRVPDLVWHYAAERAAALDPAEVEAAALRAVRWYAHAADAVDRALDPLRPLRLPLLEPGGHTGGAEPSGAGAFTAPAATADHAELLAWSRRSRPVLVRASVLAAGLGRHRLSWHLARCAEAFGADPVLPSTSDSGDLAEALRRFAAGDHAGACGRFRAELDRPDSPERLLACVGAAVCARETGAHNDAVLLFRSALRLRAEGPVRAWVLAQLADAALAAGRGQLAVEAAAESVSQWERSGEAAGAAAAGVLLARAHGAVGSDGAAAGGLRRAAEALRRSDHREAADAAGAGLVEARVS</sequence>
<evidence type="ECO:0000256" key="1">
    <source>
        <dbReference type="ARBA" id="ARBA00005820"/>
    </source>
</evidence>
<dbReference type="OrthoDB" id="3817100at2"/>
<dbReference type="PANTHER" id="PTHR35807:SF1">
    <property type="entry name" value="TRANSCRIPTIONAL REGULATOR REDD"/>
    <property type="match status" value="1"/>
</dbReference>